<dbReference type="AlphaFoldDB" id="A0A160V9U6"/>
<sequence>MRSAVANQALMVRAESNHYYPSSLANRPIAVQFHAGSHYTALRLIEGYIPAEKIKLLHYGSPRYRFEALMSGEVDAAMLMEPWIALAEKNGCRSVCEGHYLGAENASDNMDKETFAAINRAVIKAVDLINSDKKRFLHYLIDQPKFAAIANEWGGLTPDDFHLPRLRYTHPVPYTDEQVEDTYNWMVRWGLLNASVCANDFVDNRTAEPTAADD</sequence>
<gene>
    <name evidence="1" type="ORF">MGWOODY_Clf1233</name>
</gene>
<dbReference type="SUPFAM" id="SSF53850">
    <property type="entry name" value="Periplasmic binding protein-like II"/>
    <property type="match status" value="1"/>
</dbReference>
<evidence type="ECO:0000313" key="1">
    <source>
        <dbReference type="EMBL" id="CUV02874.1"/>
    </source>
</evidence>
<reference evidence="1" key="1">
    <citation type="submission" date="2015-10" db="EMBL/GenBank/DDBJ databases">
        <authorList>
            <person name="Gilbert D.G."/>
        </authorList>
    </citation>
    <scope>NUCLEOTIDE SEQUENCE</scope>
</reference>
<dbReference type="EMBL" id="FAXA01000329">
    <property type="protein sequence ID" value="CUV02874.1"/>
    <property type="molecule type" value="Genomic_DNA"/>
</dbReference>
<name>A0A160V9U6_9ZZZZ</name>
<dbReference type="Gene3D" id="3.40.190.10">
    <property type="entry name" value="Periplasmic binding protein-like II"/>
    <property type="match status" value="1"/>
</dbReference>
<accession>A0A160V9U6</accession>
<organism evidence="1">
    <name type="scientific">hydrothermal vent metagenome</name>
    <dbReference type="NCBI Taxonomy" id="652676"/>
    <lineage>
        <taxon>unclassified sequences</taxon>
        <taxon>metagenomes</taxon>
        <taxon>ecological metagenomes</taxon>
    </lineage>
</organism>
<proteinExistence type="predicted"/>
<protein>
    <submittedName>
        <fullName evidence="1">Uncharacterized protein</fullName>
    </submittedName>
</protein>